<gene>
    <name evidence="1" type="ORF">QAD02_011738</name>
</gene>
<protein>
    <submittedName>
        <fullName evidence="1">Uncharacterized protein</fullName>
    </submittedName>
</protein>
<organism evidence="1 2">
    <name type="scientific">Eretmocerus hayati</name>
    <dbReference type="NCBI Taxonomy" id="131215"/>
    <lineage>
        <taxon>Eukaryota</taxon>
        <taxon>Metazoa</taxon>
        <taxon>Ecdysozoa</taxon>
        <taxon>Arthropoda</taxon>
        <taxon>Hexapoda</taxon>
        <taxon>Insecta</taxon>
        <taxon>Pterygota</taxon>
        <taxon>Neoptera</taxon>
        <taxon>Endopterygota</taxon>
        <taxon>Hymenoptera</taxon>
        <taxon>Apocrita</taxon>
        <taxon>Proctotrupomorpha</taxon>
        <taxon>Chalcidoidea</taxon>
        <taxon>Aphelinidae</taxon>
        <taxon>Aphelininae</taxon>
        <taxon>Eretmocerus</taxon>
    </lineage>
</organism>
<accession>A0ACC2NXV0</accession>
<evidence type="ECO:0000313" key="2">
    <source>
        <dbReference type="Proteomes" id="UP001239111"/>
    </source>
</evidence>
<comment type="caution">
    <text evidence="1">The sequence shown here is derived from an EMBL/GenBank/DDBJ whole genome shotgun (WGS) entry which is preliminary data.</text>
</comment>
<evidence type="ECO:0000313" key="1">
    <source>
        <dbReference type="EMBL" id="KAJ8675952.1"/>
    </source>
</evidence>
<name>A0ACC2NXV0_9HYME</name>
<dbReference type="Proteomes" id="UP001239111">
    <property type="component" value="Chromosome 2"/>
</dbReference>
<proteinExistence type="predicted"/>
<reference evidence="1" key="1">
    <citation type="submission" date="2023-04" db="EMBL/GenBank/DDBJ databases">
        <title>A chromosome-level genome assembly of the parasitoid wasp Eretmocerus hayati.</title>
        <authorList>
            <person name="Zhong Y."/>
            <person name="Liu S."/>
            <person name="Liu Y."/>
        </authorList>
    </citation>
    <scope>NUCLEOTIDE SEQUENCE</scope>
    <source>
        <strain evidence="1">ZJU_SS_LIU_2023</strain>
    </source>
</reference>
<dbReference type="EMBL" id="CM056742">
    <property type="protein sequence ID" value="KAJ8675952.1"/>
    <property type="molecule type" value="Genomic_DNA"/>
</dbReference>
<keyword evidence="2" id="KW-1185">Reference proteome</keyword>
<sequence>MKCLKIIITNHPYNFTGTIRGVAHPRPWPFPIFFGADTPITTFPYFVSVEILYYGHIGGGAIISQHFVVTAAHIFGNFRDKEFYQIRAGSDKKFEGGSVHSIDYYEIHPDYIEDDGVDGVDYDIALVRVQEPFRFDKTRRTIQMFDKFSPPLTDGTPAKVVGFGYTEKGPTNYLKATDIWVVDKKKCHVRWSKNGTLPVPKAAFCAGGGNSRKIGRRDTCKGDSGGPLVINGTLAGVTSFGPGRCGTPKVPSFYTEVSMFREWIDDHLKSEKE</sequence>